<feature type="compositionally biased region" description="Basic and acidic residues" evidence="1">
    <location>
        <begin position="271"/>
        <end position="280"/>
    </location>
</feature>
<feature type="compositionally biased region" description="Polar residues" evidence="1">
    <location>
        <begin position="345"/>
        <end position="364"/>
    </location>
</feature>
<sequence length="390" mass="42137">MADKAKPALKPPTGGASGFFRRLWNTLIFYRVGVLANLIEIFTFHRKFDLQKVPRRPGEVAVVTGGGRGIGIEIVKKLLILDMHVTPEQGADGVLYAAISSKFEGEGGHFFSNCKISSVNKLATKSSVAQKLWDLSCRMTSWEDIPLHEIVKSTMIAVRKGPSVTEPPPPQNALKKNNADRKRKESEARKQLERQERVDMDDGVKVVAAPQSAAPPRISIASASSSSISSSLSTNTIVGNDQVAVVIIPATATEASDSDEGDGDDVSFSGKVDDTRKEEQDVSLSSSSSLVSNDTSATEVVTSEFVSTCVPSSSSYQIQEDDSVATISKIEKYDDNVTKNSVSVSEIEQNDHSVTTNGVSISKNEQNDDSVKNGVTISEITDEFDFLEEE</sequence>
<name>A0A226DBD1_FOLCA</name>
<accession>A0A226DBD1</accession>
<dbReference type="InterPro" id="IPR036291">
    <property type="entry name" value="NAD(P)-bd_dom_sf"/>
</dbReference>
<feature type="compositionally biased region" description="Low complexity" evidence="1">
    <location>
        <begin position="282"/>
        <end position="292"/>
    </location>
</feature>
<feature type="region of interest" description="Disordered" evidence="1">
    <location>
        <begin position="160"/>
        <end position="204"/>
    </location>
</feature>
<dbReference type="EMBL" id="LNIX01000024">
    <property type="protein sequence ID" value="OXA42832.1"/>
    <property type="molecule type" value="Genomic_DNA"/>
</dbReference>
<dbReference type="AlphaFoldDB" id="A0A226DBD1"/>
<feature type="region of interest" description="Disordered" evidence="1">
    <location>
        <begin position="345"/>
        <end position="370"/>
    </location>
</feature>
<feature type="compositionally biased region" description="Acidic residues" evidence="1">
    <location>
        <begin position="256"/>
        <end position="265"/>
    </location>
</feature>
<feature type="region of interest" description="Disordered" evidence="1">
    <location>
        <begin position="254"/>
        <end position="293"/>
    </location>
</feature>
<dbReference type="OrthoDB" id="191139at2759"/>
<feature type="compositionally biased region" description="Basic and acidic residues" evidence="1">
    <location>
        <begin position="177"/>
        <end position="204"/>
    </location>
</feature>
<organism evidence="2 3">
    <name type="scientific">Folsomia candida</name>
    <name type="common">Springtail</name>
    <dbReference type="NCBI Taxonomy" id="158441"/>
    <lineage>
        <taxon>Eukaryota</taxon>
        <taxon>Metazoa</taxon>
        <taxon>Ecdysozoa</taxon>
        <taxon>Arthropoda</taxon>
        <taxon>Hexapoda</taxon>
        <taxon>Collembola</taxon>
        <taxon>Entomobryomorpha</taxon>
        <taxon>Isotomoidea</taxon>
        <taxon>Isotomidae</taxon>
        <taxon>Proisotominae</taxon>
        <taxon>Folsomia</taxon>
    </lineage>
</organism>
<dbReference type="SUPFAM" id="SSF51735">
    <property type="entry name" value="NAD(P)-binding Rossmann-fold domains"/>
    <property type="match status" value="1"/>
</dbReference>
<protein>
    <submittedName>
        <fullName evidence="2">Dehydrogenase/reductase SDR family member on chromosome X</fullName>
    </submittedName>
</protein>
<dbReference type="Gene3D" id="3.40.50.720">
    <property type="entry name" value="NAD(P)-binding Rossmann-like Domain"/>
    <property type="match status" value="1"/>
</dbReference>
<evidence type="ECO:0000313" key="3">
    <source>
        <dbReference type="Proteomes" id="UP000198287"/>
    </source>
</evidence>
<evidence type="ECO:0000256" key="1">
    <source>
        <dbReference type="SAM" id="MobiDB-lite"/>
    </source>
</evidence>
<keyword evidence="3" id="KW-1185">Reference proteome</keyword>
<comment type="caution">
    <text evidence="2">The sequence shown here is derived from an EMBL/GenBank/DDBJ whole genome shotgun (WGS) entry which is preliminary data.</text>
</comment>
<reference evidence="2 3" key="1">
    <citation type="submission" date="2015-12" db="EMBL/GenBank/DDBJ databases">
        <title>The genome of Folsomia candida.</title>
        <authorList>
            <person name="Faddeeva A."/>
            <person name="Derks M.F."/>
            <person name="Anvar Y."/>
            <person name="Smit S."/>
            <person name="Van Straalen N."/>
            <person name="Roelofs D."/>
        </authorList>
    </citation>
    <scope>NUCLEOTIDE SEQUENCE [LARGE SCALE GENOMIC DNA]</scope>
    <source>
        <strain evidence="2 3">VU population</strain>
        <tissue evidence="2">Whole body</tissue>
    </source>
</reference>
<dbReference type="Proteomes" id="UP000198287">
    <property type="component" value="Unassembled WGS sequence"/>
</dbReference>
<gene>
    <name evidence="2" type="ORF">Fcan01_22320</name>
</gene>
<evidence type="ECO:0000313" key="2">
    <source>
        <dbReference type="EMBL" id="OXA42832.1"/>
    </source>
</evidence>
<proteinExistence type="predicted"/>